<dbReference type="Pfam" id="PF00027">
    <property type="entry name" value="cNMP_binding"/>
    <property type="match status" value="1"/>
</dbReference>
<feature type="region of interest" description="Disordered" evidence="1">
    <location>
        <begin position="165"/>
        <end position="185"/>
    </location>
</feature>
<sequence>MNKGTLLNEMNDSLRMEIAAHNCRQLIQKVGFLRREVGDGRDELFVGRIATALTACYFVPGDVIITQGEIGYEMYFILHGCVDIVVNGKRVVQFKDGAFFGELALIANIPRTASVQAASSCMLYRLTRPDFMSILAEFEDMRKRIDVIYNERMAKVKLEEEERKALSPEVTPAADFHEISNSADG</sequence>
<dbReference type="GO" id="GO:0005249">
    <property type="term" value="F:voltage-gated potassium channel activity"/>
    <property type="evidence" value="ECO:0007669"/>
    <property type="project" value="TreeGrafter"/>
</dbReference>
<dbReference type="InterPro" id="IPR051413">
    <property type="entry name" value="K/Na_HCN_channel"/>
</dbReference>
<dbReference type="InterPro" id="IPR000595">
    <property type="entry name" value="cNMP-bd_dom"/>
</dbReference>
<feature type="domain" description="Cyclic nucleotide-binding" evidence="2">
    <location>
        <begin position="37"/>
        <end position="152"/>
    </location>
</feature>
<comment type="caution">
    <text evidence="3">The sequence shown here is derived from an EMBL/GenBank/DDBJ whole genome shotgun (WGS) entry which is preliminary data.</text>
</comment>
<evidence type="ECO:0000313" key="4">
    <source>
        <dbReference type="Proteomes" id="UP000193642"/>
    </source>
</evidence>
<organism evidence="3 4">
    <name type="scientific">Rhizoclosmatium globosum</name>
    <dbReference type="NCBI Taxonomy" id="329046"/>
    <lineage>
        <taxon>Eukaryota</taxon>
        <taxon>Fungi</taxon>
        <taxon>Fungi incertae sedis</taxon>
        <taxon>Chytridiomycota</taxon>
        <taxon>Chytridiomycota incertae sedis</taxon>
        <taxon>Chytridiomycetes</taxon>
        <taxon>Chytridiales</taxon>
        <taxon>Chytriomycetaceae</taxon>
        <taxon>Rhizoclosmatium</taxon>
    </lineage>
</organism>
<gene>
    <name evidence="3" type="ORF">BCR33DRAFT_735179</name>
</gene>
<name>A0A1Y2CPT1_9FUNG</name>
<dbReference type="InterPro" id="IPR018488">
    <property type="entry name" value="cNMP-bd_CS"/>
</dbReference>
<dbReference type="OrthoDB" id="2152421at2759"/>
<dbReference type="AlphaFoldDB" id="A0A1Y2CPT1"/>
<dbReference type="EMBL" id="MCGO01000010">
    <property type="protein sequence ID" value="ORY48993.1"/>
    <property type="molecule type" value="Genomic_DNA"/>
</dbReference>
<dbReference type="PANTHER" id="PTHR45689:SF5">
    <property type="entry name" value="I[[H]] CHANNEL, ISOFORM E"/>
    <property type="match status" value="1"/>
</dbReference>
<dbReference type="CDD" id="cd00038">
    <property type="entry name" value="CAP_ED"/>
    <property type="match status" value="1"/>
</dbReference>
<dbReference type="Gene3D" id="2.60.120.10">
    <property type="entry name" value="Jelly Rolls"/>
    <property type="match status" value="1"/>
</dbReference>
<dbReference type="PROSITE" id="PS00888">
    <property type="entry name" value="CNMP_BINDING_1"/>
    <property type="match status" value="1"/>
</dbReference>
<dbReference type="GO" id="GO:0098855">
    <property type="term" value="C:HCN channel complex"/>
    <property type="evidence" value="ECO:0007669"/>
    <property type="project" value="TreeGrafter"/>
</dbReference>
<dbReference type="PRINTS" id="PR00103">
    <property type="entry name" value="CAMPKINASE"/>
</dbReference>
<dbReference type="SUPFAM" id="SSF51206">
    <property type="entry name" value="cAMP-binding domain-like"/>
    <property type="match status" value="1"/>
</dbReference>
<dbReference type="SMART" id="SM00100">
    <property type="entry name" value="cNMP"/>
    <property type="match status" value="1"/>
</dbReference>
<protein>
    <submittedName>
        <fullName evidence="3">Camp-binding domain-like protein</fullName>
    </submittedName>
</protein>
<accession>A0A1Y2CPT1</accession>
<proteinExistence type="predicted"/>
<dbReference type="Proteomes" id="UP000193642">
    <property type="component" value="Unassembled WGS sequence"/>
</dbReference>
<dbReference type="PROSITE" id="PS50042">
    <property type="entry name" value="CNMP_BINDING_3"/>
    <property type="match status" value="1"/>
</dbReference>
<reference evidence="3 4" key="1">
    <citation type="submission" date="2016-07" db="EMBL/GenBank/DDBJ databases">
        <title>Pervasive Adenine N6-methylation of Active Genes in Fungi.</title>
        <authorList>
            <consortium name="DOE Joint Genome Institute"/>
            <person name="Mondo S.J."/>
            <person name="Dannebaum R.O."/>
            <person name="Kuo R.C."/>
            <person name="Labutti K."/>
            <person name="Haridas S."/>
            <person name="Kuo A."/>
            <person name="Salamov A."/>
            <person name="Ahrendt S.R."/>
            <person name="Lipzen A."/>
            <person name="Sullivan W."/>
            <person name="Andreopoulos W.B."/>
            <person name="Clum A."/>
            <person name="Lindquist E."/>
            <person name="Daum C."/>
            <person name="Ramamoorthy G.K."/>
            <person name="Gryganskyi A."/>
            <person name="Culley D."/>
            <person name="Magnuson J.K."/>
            <person name="James T.Y."/>
            <person name="O'Malley M.A."/>
            <person name="Stajich J.E."/>
            <person name="Spatafora J.W."/>
            <person name="Visel A."/>
            <person name="Grigoriev I.V."/>
        </authorList>
    </citation>
    <scope>NUCLEOTIDE SEQUENCE [LARGE SCALE GENOMIC DNA]</scope>
    <source>
        <strain evidence="3 4">JEL800</strain>
    </source>
</reference>
<evidence type="ECO:0000256" key="1">
    <source>
        <dbReference type="SAM" id="MobiDB-lite"/>
    </source>
</evidence>
<dbReference type="InterPro" id="IPR014710">
    <property type="entry name" value="RmlC-like_jellyroll"/>
</dbReference>
<evidence type="ECO:0000313" key="3">
    <source>
        <dbReference type="EMBL" id="ORY48993.1"/>
    </source>
</evidence>
<evidence type="ECO:0000259" key="2">
    <source>
        <dbReference type="PROSITE" id="PS50042"/>
    </source>
</evidence>
<dbReference type="PANTHER" id="PTHR45689">
    <property type="entry name" value="I[[H]] CHANNEL, ISOFORM E"/>
    <property type="match status" value="1"/>
</dbReference>
<dbReference type="GO" id="GO:0003254">
    <property type="term" value="P:regulation of membrane depolarization"/>
    <property type="evidence" value="ECO:0007669"/>
    <property type="project" value="TreeGrafter"/>
</dbReference>
<dbReference type="PROSITE" id="PS00889">
    <property type="entry name" value="CNMP_BINDING_2"/>
    <property type="match status" value="1"/>
</dbReference>
<dbReference type="GO" id="GO:0035725">
    <property type="term" value="P:sodium ion transmembrane transport"/>
    <property type="evidence" value="ECO:0007669"/>
    <property type="project" value="TreeGrafter"/>
</dbReference>
<dbReference type="InterPro" id="IPR018490">
    <property type="entry name" value="cNMP-bd_dom_sf"/>
</dbReference>
<keyword evidence="4" id="KW-1185">Reference proteome</keyword>